<dbReference type="Gene3D" id="3.80.10.10">
    <property type="entry name" value="Ribonuclease Inhibitor"/>
    <property type="match status" value="1"/>
</dbReference>
<dbReference type="Proteomes" id="UP000000715">
    <property type="component" value="Unplaced"/>
</dbReference>
<keyword evidence="1" id="KW-1185">Reference proteome</keyword>
<dbReference type="OrthoDB" id="2325980at2759"/>
<dbReference type="AlphaFoldDB" id="A0A8U0RJ23"/>
<proteinExistence type="predicted"/>
<protein>
    <submittedName>
        <fullName evidence="2">Leucine-rich repeat transmembrane neuronal protein 1-like</fullName>
    </submittedName>
</protein>
<reference evidence="2" key="1">
    <citation type="submission" date="2025-08" db="UniProtKB">
        <authorList>
            <consortium name="RefSeq"/>
        </authorList>
    </citation>
    <scope>IDENTIFICATION</scope>
    <source>
        <tissue evidence="2">Brain</tissue>
    </source>
</reference>
<dbReference type="SUPFAM" id="SSF52058">
    <property type="entry name" value="L domain-like"/>
    <property type="match status" value="1"/>
</dbReference>
<dbReference type="GeneID" id="106005809"/>
<name>A0A8U0RJ23_MUSPF</name>
<evidence type="ECO:0000313" key="1">
    <source>
        <dbReference type="Proteomes" id="UP000000715"/>
    </source>
</evidence>
<evidence type="ECO:0000313" key="2">
    <source>
        <dbReference type="RefSeq" id="XP_044925417.1"/>
    </source>
</evidence>
<gene>
    <name evidence="2" type="primary">LOC106005809</name>
</gene>
<accession>A0A8U0RJ23</accession>
<dbReference type="RefSeq" id="XP_044925417.1">
    <property type="nucleotide sequence ID" value="XM_045069482.1"/>
</dbReference>
<sequence>MEHVFEILLHLQTLQLDSSCLTYIEPWILNSWKSLMSIILARNIWDCGCIVCGLASWLHSFQGHCDDNSQCASPDYTQGKDILDAVDTFHLCEDRAKSTVGLLLSTIPTTVTWSSRLVQPPCLLMAGRGSSVAHTSQLLWLSPAVSMLRTR</sequence>
<organism evidence="1 2">
    <name type="scientific">Mustela putorius furo</name>
    <name type="common">European domestic ferret</name>
    <name type="synonym">Mustela furo</name>
    <dbReference type="NCBI Taxonomy" id="9669"/>
    <lineage>
        <taxon>Eukaryota</taxon>
        <taxon>Metazoa</taxon>
        <taxon>Chordata</taxon>
        <taxon>Craniata</taxon>
        <taxon>Vertebrata</taxon>
        <taxon>Euteleostomi</taxon>
        <taxon>Mammalia</taxon>
        <taxon>Eutheria</taxon>
        <taxon>Laurasiatheria</taxon>
        <taxon>Carnivora</taxon>
        <taxon>Caniformia</taxon>
        <taxon>Musteloidea</taxon>
        <taxon>Mustelidae</taxon>
        <taxon>Mustelinae</taxon>
        <taxon>Mustela</taxon>
    </lineage>
</organism>
<dbReference type="InterPro" id="IPR032675">
    <property type="entry name" value="LRR_dom_sf"/>
</dbReference>